<dbReference type="InterPro" id="IPR007278">
    <property type="entry name" value="DUF397"/>
</dbReference>
<evidence type="ECO:0000259" key="1">
    <source>
        <dbReference type="Pfam" id="PF04149"/>
    </source>
</evidence>
<gene>
    <name evidence="2" type="ORF">K1Y72_06250</name>
</gene>
<dbReference type="RefSeq" id="WP_220164110.1">
    <property type="nucleotide sequence ID" value="NZ_JAIBOA010000003.1"/>
</dbReference>
<evidence type="ECO:0000313" key="2">
    <source>
        <dbReference type="EMBL" id="MBW8481959.1"/>
    </source>
</evidence>
<name>A0ABS7FQD2_9ACTN</name>
<keyword evidence="3" id="KW-1185">Reference proteome</keyword>
<feature type="domain" description="DUF397" evidence="1">
    <location>
        <begin position="3"/>
        <end position="56"/>
    </location>
</feature>
<proteinExistence type="predicted"/>
<protein>
    <submittedName>
        <fullName evidence="2">DUF397 domain-containing protein</fullName>
    </submittedName>
</protein>
<organism evidence="2 3">
    <name type="scientific">Actinomadura parmotrematis</name>
    <dbReference type="NCBI Taxonomy" id="2864039"/>
    <lineage>
        <taxon>Bacteria</taxon>
        <taxon>Bacillati</taxon>
        <taxon>Actinomycetota</taxon>
        <taxon>Actinomycetes</taxon>
        <taxon>Streptosporangiales</taxon>
        <taxon>Thermomonosporaceae</taxon>
        <taxon>Actinomadura</taxon>
    </lineage>
</organism>
<reference evidence="2 3" key="1">
    <citation type="submission" date="2021-07" db="EMBL/GenBank/DDBJ databases">
        <title>Actinomadura sp. PM05-2 isolated from lichen.</title>
        <authorList>
            <person name="Somphong A."/>
            <person name="Phongsopitanun W."/>
            <person name="Tanasupawat S."/>
            <person name="Peongsungnone V."/>
        </authorList>
    </citation>
    <scope>NUCLEOTIDE SEQUENCE [LARGE SCALE GENOMIC DNA]</scope>
    <source>
        <strain evidence="2 3">PM05-2</strain>
    </source>
</reference>
<dbReference type="Pfam" id="PF04149">
    <property type="entry name" value="DUF397"/>
    <property type="match status" value="1"/>
</dbReference>
<dbReference type="EMBL" id="JAIBOA010000003">
    <property type="protein sequence ID" value="MBW8481959.1"/>
    <property type="molecule type" value="Genomic_DNA"/>
</dbReference>
<evidence type="ECO:0000313" key="3">
    <source>
        <dbReference type="Proteomes" id="UP000774570"/>
    </source>
</evidence>
<comment type="caution">
    <text evidence="2">The sequence shown here is derived from an EMBL/GenBank/DDBJ whole genome shotgun (WGS) entry which is preliminary data.</text>
</comment>
<dbReference type="Proteomes" id="UP000774570">
    <property type="component" value="Unassembled WGS sequence"/>
</dbReference>
<accession>A0ABS7FQD2</accession>
<sequence>MIVWRKSSRSGGSSTQSDCVELAGFPSGVGVRDSKAPHHGHLVLSPKAFATLAERLRASTAER</sequence>